<gene>
    <name evidence="2" type="ORF">D9R08_05920</name>
</gene>
<feature type="chain" id="PRO_5018279666" evidence="1">
    <location>
        <begin position="21"/>
        <end position="124"/>
    </location>
</feature>
<protein>
    <submittedName>
        <fullName evidence="2">Uncharacterized protein</fullName>
    </submittedName>
</protein>
<comment type="caution">
    <text evidence="2">The sequence shown here is derived from an EMBL/GenBank/DDBJ whole genome shotgun (WGS) entry which is preliminary data.</text>
</comment>
<keyword evidence="3" id="KW-1185">Reference proteome</keyword>
<name>A0A3L9Y2X1_9RHOB</name>
<evidence type="ECO:0000313" key="3">
    <source>
        <dbReference type="Proteomes" id="UP000281343"/>
    </source>
</evidence>
<reference evidence="2 3" key="1">
    <citation type="submission" date="2018-10" db="EMBL/GenBank/DDBJ databases">
        <authorList>
            <person name="Jung H.S."/>
            <person name="Jeon C.O."/>
        </authorList>
    </citation>
    <scope>NUCLEOTIDE SEQUENCE [LARGE SCALE GENOMIC DNA]</scope>
    <source>
        <strain evidence="2 3">MA-7-27</strain>
    </source>
</reference>
<dbReference type="AlphaFoldDB" id="A0A3L9Y2X1"/>
<accession>A0A3L9Y2X1</accession>
<keyword evidence="1" id="KW-0732">Signal</keyword>
<dbReference type="EMBL" id="RCNT01000002">
    <property type="protein sequence ID" value="RMA43161.1"/>
    <property type="molecule type" value="Genomic_DNA"/>
</dbReference>
<evidence type="ECO:0000313" key="2">
    <source>
        <dbReference type="EMBL" id="RMA43161.1"/>
    </source>
</evidence>
<evidence type="ECO:0000256" key="1">
    <source>
        <dbReference type="SAM" id="SignalP"/>
    </source>
</evidence>
<sequence>MSWAAGGIAAAIFAGAPVLANPFQGQWCHPVGAIMFLETEELGFNDHTICSIENTGAPELNTDWTSPIACRHVYIREINPDGSVERFETPMHRPTTITLRPVAPDQIAVDLGSAAPPAIYHRCE</sequence>
<feature type="signal peptide" evidence="1">
    <location>
        <begin position="1"/>
        <end position="20"/>
    </location>
</feature>
<dbReference type="RefSeq" id="WP_121897096.1">
    <property type="nucleotide sequence ID" value="NZ_RCNT01000002.1"/>
</dbReference>
<dbReference type="OrthoDB" id="8454355at2"/>
<proteinExistence type="predicted"/>
<dbReference type="Proteomes" id="UP000281343">
    <property type="component" value="Unassembled WGS sequence"/>
</dbReference>
<organism evidence="2 3">
    <name type="scientific">Rhodophyticola porphyridii</name>
    <dbReference type="NCBI Taxonomy" id="1852017"/>
    <lineage>
        <taxon>Bacteria</taxon>
        <taxon>Pseudomonadati</taxon>
        <taxon>Pseudomonadota</taxon>
        <taxon>Alphaproteobacteria</taxon>
        <taxon>Rhodobacterales</taxon>
        <taxon>Roseobacteraceae</taxon>
        <taxon>Rhodophyticola</taxon>
    </lineage>
</organism>